<dbReference type="AlphaFoldDB" id="A0A7R9GC44"/>
<feature type="coiled-coil region" evidence="1">
    <location>
        <begin position="239"/>
        <end position="270"/>
    </location>
</feature>
<dbReference type="EMBL" id="OA882787">
    <property type="protein sequence ID" value="CAD7276937.1"/>
    <property type="molecule type" value="Genomic_DNA"/>
</dbReference>
<name>A0A7R9GC44_9CRUS</name>
<evidence type="ECO:0000256" key="1">
    <source>
        <dbReference type="SAM" id="Coils"/>
    </source>
</evidence>
<gene>
    <name evidence="2" type="ORF">NMOB1V02_LOCUS4680</name>
</gene>
<sequence length="296" mass="34209">MGDHITESNVFSILEKICENEGSLKISESVLIGISKALADLKQIWAKLGLSQDEQAEKLAEFSQRILDSIDEYCDNVQNALRDSINANVKLSEAIDSLCKEMNLDRTKMHEIVGSEDTIFQLHQKLSTEFNWLLGIKESTCAEMTALRQEEQELIRTMEDIPCLPYDPEKFPTDLDFREINSQLSMLKAEKEIRSRRAAESRLKILHFWDLLGKKPTEAFEKDILSNKMVLSQKNLELLQKLELNLRGKRDDANKELQAKKEEIESLWKRLDYDPLLRESFRKNFGITDCQLAKVK</sequence>
<dbReference type="Pfam" id="PF03999">
    <property type="entry name" value="MAP65_ASE1"/>
    <property type="match status" value="1"/>
</dbReference>
<keyword evidence="3" id="KW-1185">Reference proteome</keyword>
<protein>
    <submittedName>
        <fullName evidence="2">Uncharacterized protein</fullName>
    </submittedName>
</protein>
<reference evidence="2" key="1">
    <citation type="submission" date="2020-11" db="EMBL/GenBank/DDBJ databases">
        <authorList>
            <person name="Tran Van P."/>
        </authorList>
    </citation>
    <scope>NUCLEOTIDE SEQUENCE</scope>
</reference>
<evidence type="ECO:0000313" key="2">
    <source>
        <dbReference type="EMBL" id="CAD7276937.1"/>
    </source>
</evidence>
<keyword evidence="1" id="KW-0175">Coiled coil</keyword>
<dbReference type="Proteomes" id="UP000678499">
    <property type="component" value="Unassembled WGS sequence"/>
</dbReference>
<accession>A0A7R9GC44</accession>
<proteinExistence type="predicted"/>
<organism evidence="2">
    <name type="scientific">Notodromas monacha</name>
    <dbReference type="NCBI Taxonomy" id="399045"/>
    <lineage>
        <taxon>Eukaryota</taxon>
        <taxon>Metazoa</taxon>
        <taxon>Ecdysozoa</taxon>
        <taxon>Arthropoda</taxon>
        <taxon>Crustacea</taxon>
        <taxon>Oligostraca</taxon>
        <taxon>Ostracoda</taxon>
        <taxon>Podocopa</taxon>
        <taxon>Podocopida</taxon>
        <taxon>Cypridocopina</taxon>
        <taxon>Cypridoidea</taxon>
        <taxon>Cyprididae</taxon>
        <taxon>Notodromas</taxon>
    </lineage>
</organism>
<evidence type="ECO:0000313" key="3">
    <source>
        <dbReference type="Proteomes" id="UP000678499"/>
    </source>
</evidence>
<dbReference type="EMBL" id="CAJPEX010000750">
    <property type="protein sequence ID" value="CAG0917089.1"/>
    <property type="molecule type" value="Genomic_DNA"/>
</dbReference>